<accession>A0A150M289</accession>
<feature type="compositionally biased region" description="Polar residues" evidence="1">
    <location>
        <begin position="1"/>
        <end position="10"/>
    </location>
</feature>
<comment type="caution">
    <text evidence="2">The sequence shown here is derived from an EMBL/GenBank/DDBJ whole genome shotgun (WGS) entry which is preliminary data.</text>
</comment>
<gene>
    <name evidence="2" type="ORF">B4135_2217</name>
</gene>
<name>A0A150M289_9BACI</name>
<evidence type="ECO:0000256" key="1">
    <source>
        <dbReference type="SAM" id="MobiDB-lite"/>
    </source>
</evidence>
<dbReference type="Proteomes" id="UP000075683">
    <property type="component" value="Unassembled WGS sequence"/>
</dbReference>
<dbReference type="EMBL" id="LQYT01000048">
    <property type="protein sequence ID" value="KYD18714.1"/>
    <property type="molecule type" value="Genomic_DNA"/>
</dbReference>
<dbReference type="AlphaFoldDB" id="A0A150M289"/>
<evidence type="ECO:0000313" key="2">
    <source>
        <dbReference type="EMBL" id="KYD18714.1"/>
    </source>
</evidence>
<sequence length="40" mass="4562">MADQEVTQPEFSVRNKSSSPSPDFSFKNRPGIFFGNFVYC</sequence>
<reference evidence="2 3" key="1">
    <citation type="submission" date="2016-01" db="EMBL/GenBank/DDBJ databases">
        <title>Draft Genome Sequences of Seven Thermophilic Sporeformers Isolated from Foods.</title>
        <authorList>
            <person name="Berendsen E.M."/>
            <person name="Wells-Bennik M.H."/>
            <person name="Krawcyk A.O."/>
            <person name="De Jong A."/>
            <person name="Holsappel S."/>
            <person name="Eijlander R.T."/>
            <person name="Kuipers O.P."/>
        </authorList>
    </citation>
    <scope>NUCLEOTIDE SEQUENCE [LARGE SCALE GENOMIC DNA]</scope>
    <source>
        <strain evidence="2 3">B4135</strain>
    </source>
</reference>
<feature type="region of interest" description="Disordered" evidence="1">
    <location>
        <begin position="1"/>
        <end position="24"/>
    </location>
</feature>
<organism evidence="2 3">
    <name type="scientific">Caldibacillus debilis</name>
    <dbReference type="NCBI Taxonomy" id="301148"/>
    <lineage>
        <taxon>Bacteria</taxon>
        <taxon>Bacillati</taxon>
        <taxon>Bacillota</taxon>
        <taxon>Bacilli</taxon>
        <taxon>Bacillales</taxon>
        <taxon>Bacillaceae</taxon>
        <taxon>Caldibacillus</taxon>
    </lineage>
</organism>
<proteinExistence type="predicted"/>
<feature type="compositionally biased region" description="Low complexity" evidence="1">
    <location>
        <begin position="15"/>
        <end position="24"/>
    </location>
</feature>
<dbReference type="STRING" id="301148.B4135_2217"/>
<evidence type="ECO:0000313" key="3">
    <source>
        <dbReference type="Proteomes" id="UP000075683"/>
    </source>
</evidence>
<protein>
    <submittedName>
        <fullName evidence="2">Uncharacterized protein</fullName>
    </submittedName>
</protein>